<dbReference type="InterPro" id="IPR029058">
    <property type="entry name" value="AB_hydrolase_fold"/>
</dbReference>
<dbReference type="AlphaFoldDB" id="A0AAD6X143"/>
<evidence type="ECO:0000256" key="4">
    <source>
        <dbReference type="ARBA" id="ARBA00022487"/>
    </source>
</evidence>
<reference evidence="11" key="1">
    <citation type="submission" date="2023-03" db="EMBL/GenBank/DDBJ databases">
        <title>Massive genome expansion in bonnet fungi (Mycena s.s.) driven by repeated elements and novel gene families across ecological guilds.</title>
        <authorList>
            <consortium name="Lawrence Berkeley National Laboratory"/>
            <person name="Harder C.B."/>
            <person name="Miyauchi S."/>
            <person name="Viragh M."/>
            <person name="Kuo A."/>
            <person name="Thoen E."/>
            <person name="Andreopoulos B."/>
            <person name="Lu D."/>
            <person name="Skrede I."/>
            <person name="Drula E."/>
            <person name="Henrissat B."/>
            <person name="Morin E."/>
            <person name="Kohler A."/>
            <person name="Barry K."/>
            <person name="LaButti K."/>
            <person name="Morin E."/>
            <person name="Salamov A."/>
            <person name="Lipzen A."/>
            <person name="Mereny Z."/>
            <person name="Hegedus B."/>
            <person name="Baldrian P."/>
            <person name="Stursova M."/>
            <person name="Weitz H."/>
            <person name="Taylor A."/>
            <person name="Grigoriev I.V."/>
            <person name="Nagy L.G."/>
            <person name="Martin F."/>
            <person name="Kauserud H."/>
        </authorList>
    </citation>
    <scope>NUCLEOTIDE SEQUENCE</scope>
    <source>
        <strain evidence="11">CBHHK200</strain>
    </source>
</reference>
<evidence type="ECO:0000256" key="6">
    <source>
        <dbReference type="ARBA" id="ARBA00022832"/>
    </source>
</evidence>
<comment type="caution">
    <text evidence="11">The sequence shown here is derived from an EMBL/GenBank/DDBJ whole genome shotgun (WGS) entry which is preliminary data.</text>
</comment>
<evidence type="ECO:0000256" key="9">
    <source>
        <dbReference type="ARBA" id="ARBA00047337"/>
    </source>
</evidence>
<dbReference type="Pfam" id="PF02230">
    <property type="entry name" value="Abhydrolase_2"/>
    <property type="match status" value="1"/>
</dbReference>
<keyword evidence="6" id="KW-0276">Fatty acid metabolism</keyword>
<dbReference type="GO" id="GO:0006631">
    <property type="term" value="P:fatty acid metabolic process"/>
    <property type="evidence" value="ECO:0007669"/>
    <property type="project" value="UniProtKB-KW"/>
</dbReference>
<evidence type="ECO:0000256" key="3">
    <source>
        <dbReference type="ARBA" id="ARBA00014923"/>
    </source>
</evidence>
<dbReference type="SUPFAM" id="SSF53474">
    <property type="entry name" value="alpha/beta-Hydrolases"/>
    <property type="match status" value="1"/>
</dbReference>
<dbReference type="PANTHER" id="PTHR10655">
    <property type="entry name" value="LYSOPHOSPHOLIPASE-RELATED"/>
    <property type="match status" value="1"/>
</dbReference>
<dbReference type="EC" id="3.1.2.22" evidence="2"/>
<evidence type="ECO:0000256" key="1">
    <source>
        <dbReference type="ARBA" id="ARBA00006499"/>
    </source>
</evidence>
<evidence type="ECO:0000259" key="10">
    <source>
        <dbReference type="Pfam" id="PF02230"/>
    </source>
</evidence>
<proteinExistence type="inferred from homology"/>
<feature type="domain" description="Phospholipase/carboxylesterase/thioesterase" evidence="10">
    <location>
        <begin position="28"/>
        <end position="210"/>
    </location>
</feature>
<keyword evidence="4" id="KW-0719">Serine esterase</keyword>
<protein>
    <recommendedName>
        <fullName evidence="3">Acyl-protein thioesterase 1</fullName>
        <ecNumber evidence="2">3.1.2.22</ecNumber>
    </recommendedName>
    <alternativeName>
        <fullName evidence="8">Palmitoyl-protein hydrolase</fullName>
    </alternativeName>
</protein>
<dbReference type="EMBL" id="JARJCM010000077">
    <property type="protein sequence ID" value="KAJ7031940.1"/>
    <property type="molecule type" value="Genomic_DNA"/>
</dbReference>
<dbReference type="InterPro" id="IPR003140">
    <property type="entry name" value="PLipase/COase/thioEstase"/>
</dbReference>
<comment type="function">
    <text evidence="7">Hydrolyzes fatty acids from S-acylated cysteine residues in proteins with a strong preference for palmitoylated G-alpha proteins over other acyl substrates. Mediates the deacylation of G-alpha proteins such as GPA1 in vivo, but has weak or no activity toward palmitoylated Ras proteins. Has weak lysophospholipase activity in vitro; however such activity may not exist in vivo.</text>
</comment>
<dbReference type="InterPro" id="IPR050565">
    <property type="entry name" value="LYPA1-2/EST-like"/>
</dbReference>
<evidence type="ECO:0000313" key="12">
    <source>
        <dbReference type="Proteomes" id="UP001218188"/>
    </source>
</evidence>
<evidence type="ECO:0000313" key="11">
    <source>
        <dbReference type="EMBL" id="KAJ7031940.1"/>
    </source>
</evidence>
<dbReference type="GO" id="GO:0005737">
    <property type="term" value="C:cytoplasm"/>
    <property type="evidence" value="ECO:0007669"/>
    <property type="project" value="TreeGrafter"/>
</dbReference>
<accession>A0AAD6X143</accession>
<dbReference type="GO" id="GO:0052689">
    <property type="term" value="F:carboxylic ester hydrolase activity"/>
    <property type="evidence" value="ECO:0007669"/>
    <property type="project" value="UniProtKB-KW"/>
</dbReference>
<gene>
    <name evidence="11" type="ORF">C8F04DRAFT_1108667</name>
</gene>
<evidence type="ECO:0000256" key="8">
    <source>
        <dbReference type="ARBA" id="ARBA00031195"/>
    </source>
</evidence>
<dbReference type="Gene3D" id="3.40.50.1820">
    <property type="entry name" value="alpha/beta hydrolase"/>
    <property type="match status" value="1"/>
</dbReference>
<organism evidence="11 12">
    <name type="scientific">Mycena alexandri</name>
    <dbReference type="NCBI Taxonomy" id="1745969"/>
    <lineage>
        <taxon>Eukaryota</taxon>
        <taxon>Fungi</taxon>
        <taxon>Dikarya</taxon>
        <taxon>Basidiomycota</taxon>
        <taxon>Agaricomycotina</taxon>
        <taxon>Agaricomycetes</taxon>
        <taxon>Agaricomycetidae</taxon>
        <taxon>Agaricales</taxon>
        <taxon>Marasmiineae</taxon>
        <taxon>Mycenaceae</taxon>
        <taxon>Mycena</taxon>
    </lineage>
</organism>
<dbReference type="Proteomes" id="UP001218188">
    <property type="component" value="Unassembled WGS sequence"/>
</dbReference>
<evidence type="ECO:0000256" key="7">
    <source>
        <dbReference type="ARBA" id="ARBA00029392"/>
    </source>
</evidence>
<name>A0AAD6X143_9AGAR</name>
<dbReference type="PANTHER" id="PTHR10655:SF17">
    <property type="entry name" value="LYSOPHOSPHOLIPASE-LIKE PROTEIN 1"/>
    <property type="match status" value="1"/>
</dbReference>
<comment type="similarity">
    <text evidence="1">Belongs to the AB hydrolase superfamily. AB hydrolase 2 family.</text>
</comment>
<keyword evidence="5" id="KW-0378">Hydrolase</keyword>
<evidence type="ECO:0000256" key="2">
    <source>
        <dbReference type="ARBA" id="ARBA00012423"/>
    </source>
</evidence>
<keyword evidence="6" id="KW-0443">Lipid metabolism</keyword>
<dbReference type="GO" id="GO:0008474">
    <property type="term" value="F:palmitoyl-(protein) hydrolase activity"/>
    <property type="evidence" value="ECO:0007669"/>
    <property type="project" value="UniProtKB-EC"/>
</dbReference>
<evidence type="ECO:0000256" key="5">
    <source>
        <dbReference type="ARBA" id="ARBA00022801"/>
    </source>
</evidence>
<sequence>MNAQAVELETARPPSVIELQPIDLTSSSSPVVVFLHGLGDTPHGIPLEIATSIRLDPELAHVKWILPAAPVLAVTGNMNKRMPAWFDVFTFNLSATAIPAAGEEDEAGFLRSIASIDALLTEIVASGVDPSHIVLAGFSQGAAMTLLTGLTTAKKLAGLVVLSGRLPLRYKFKSMVSPHAPSIPIFWGHGTADPLVTYKLGRTCADYLMTEIGLPATPKKSGVQRLAAGASGAFGFEERVSPEGLDFRTYEDLPHYIRDDELEDVASWLKKILPPK</sequence>
<comment type="catalytic activity">
    <reaction evidence="9">
        <text>S-hexadecanoyl-L-cysteinyl-[protein] + H2O = L-cysteinyl-[protein] + hexadecanoate + H(+)</text>
        <dbReference type="Rhea" id="RHEA:19233"/>
        <dbReference type="Rhea" id="RHEA-COMP:10131"/>
        <dbReference type="Rhea" id="RHEA-COMP:11032"/>
        <dbReference type="ChEBI" id="CHEBI:7896"/>
        <dbReference type="ChEBI" id="CHEBI:15377"/>
        <dbReference type="ChEBI" id="CHEBI:15378"/>
        <dbReference type="ChEBI" id="CHEBI:29950"/>
        <dbReference type="ChEBI" id="CHEBI:74151"/>
        <dbReference type="EC" id="3.1.2.22"/>
    </reaction>
</comment>
<keyword evidence="12" id="KW-1185">Reference proteome</keyword>